<name>A0A835XS11_9CHLO</name>
<dbReference type="AlphaFoldDB" id="A0A835XS11"/>
<dbReference type="EMBL" id="JAEHOE010000090">
    <property type="protein sequence ID" value="KAG2487898.1"/>
    <property type="molecule type" value="Genomic_DNA"/>
</dbReference>
<evidence type="ECO:0000313" key="1">
    <source>
        <dbReference type="EMBL" id="KAG2487898.1"/>
    </source>
</evidence>
<reference evidence="1" key="1">
    <citation type="journal article" date="2020" name="bioRxiv">
        <title>Comparative genomics of Chlamydomonas.</title>
        <authorList>
            <person name="Craig R.J."/>
            <person name="Hasan A.R."/>
            <person name="Ness R.W."/>
            <person name="Keightley P.D."/>
        </authorList>
    </citation>
    <scope>NUCLEOTIDE SEQUENCE</scope>
    <source>
        <strain evidence="1">CCAP 11/70</strain>
    </source>
</reference>
<proteinExistence type="predicted"/>
<keyword evidence="2" id="KW-1185">Reference proteome</keyword>
<evidence type="ECO:0000313" key="2">
    <source>
        <dbReference type="Proteomes" id="UP000612055"/>
    </source>
</evidence>
<dbReference type="Proteomes" id="UP000612055">
    <property type="component" value="Unassembled WGS sequence"/>
</dbReference>
<protein>
    <submittedName>
        <fullName evidence="1">Uncharacterized protein</fullName>
    </submittedName>
</protein>
<gene>
    <name evidence="1" type="ORF">HYH03_013479</name>
</gene>
<accession>A0A835XS11</accession>
<sequence>MRLTGAPSSVTSSRIARRSACCSGASPRRVATSPSTWLLAACSKASFGSVPSLANDASSTSELAVSISRREVGLLAASLGLLAAYPVRPVWAAEAVDASSAGAAISFTNSLRLEDATNVAAECIAALQDCYQKLTVLDECLAEDPLGECLSDDEAEALAITLVSKSKRLIAVLPIIAAEIATANAPSRRAAAAAGKGGLRAAFRSGAAADPAPPAAAAAADADSAWLERVERLTTEAVTSLEMLRRRATKVARIVEATDSQFDPAAPVGLEPMEPLRPQAVLAGERRTLEDLSAEALQGVAALLAAGRSDAAAAATAATRAA</sequence>
<organism evidence="1 2">
    <name type="scientific">Edaphochlamys debaryana</name>
    <dbReference type="NCBI Taxonomy" id="47281"/>
    <lineage>
        <taxon>Eukaryota</taxon>
        <taxon>Viridiplantae</taxon>
        <taxon>Chlorophyta</taxon>
        <taxon>core chlorophytes</taxon>
        <taxon>Chlorophyceae</taxon>
        <taxon>CS clade</taxon>
        <taxon>Chlamydomonadales</taxon>
        <taxon>Chlamydomonadales incertae sedis</taxon>
        <taxon>Edaphochlamys</taxon>
    </lineage>
</organism>
<comment type="caution">
    <text evidence="1">The sequence shown here is derived from an EMBL/GenBank/DDBJ whole genome shotgun (WGS) entry which is preliminary data.</text>
</comment>